<keyword evidence="3" id="KW-1185">Reference proteome</keyword>
<dbReference type="PROSITE" id="PS51257">
    <property type="entry name" value="PROKAR_LIPOPROTEIN"/>
    <property type="match status" value="1"/>
</dbReference>
<comment type="caution">
    <text evidence="2">The sequence shown here is derived from an EMBL/GenBank/DDBJ whole genome shotgun (WGS) entry which is preliminary data.</text>
</comment>
<proteinExistence type="predicted"/>
<dbReference type="EMBL" id="VDMD01000009">
    <property type="protein sequence ID" value="TRM63636.1"/>
    <property type="molecule type" value="Genomic_DNA"/>
</dbReference>
<sequence>MKFSPVRVLAALALAAVASACEGECIVGITEAWISNMSLPMHMVFRETAQNLSSLVYDEPDPHHGFEYLSPVMHDYTNASYDGMLTAIFPSYFHGKCQRNGVEPPGCPNPDCPVVCGTPGSLVHFYSTLREIAVNQTQTLVMQTVQKNADDVVEHVVRDANTEDARQPAKEALARMGSRLRHHCGEDLQDCSWEQEMKEYILSFP</sequence>
<accession>A0A550CG33</accession>
<protein>
    <submittedName>
        <fullName evidence="2">Uncharacterized protein</fullName>
    </submittedName>
</protein>
<feature type="chain" id="PRO_5021827909" evidence="1">
    <location>
        <begin position="21"/>
        <end position="205"/>
    </location>
</feature>
<dbReference type="AlphaFoldDB" id="A0A550CG33"/>
<evidence type="ECO:0000313" key="2">
    <source>
        <dbReference type="EMBL" id="TRM63636.1"/>
    </source>
</evidence>
<dbReference type="STRING" id="97359.A0A550CG33"/>
<evidence type="ECO:0000313" key="3">
    <source>
        <dbReference type="Proteomes" id="UP000320762"/>
    </source>
</evidence>
<organism evidence="2 3">
    <name type="scientific">Schizophyllum amplum</name>
    <dbReference type="NCBI Taxonomy" id="97359"/>
    <lineage>
        <taxon>Eukaryota</taxon>
        <taxon>Fungi</taxon>
        <taxon>Dikarya</taxon>
        <taxon>Basidiomycota</taxon>
        <taxon>Agaricomycotina</taxon>
        <taxon>Agaricomycetes</taxon>
        <taxon>Agaricomycetidae</taxon>
        <taxon>Agaricales</taxon>
        <taxon>Schizophyllaceae</taxon>
        <taxon>Schizophyllum</taxon>
    </lineage>
</organism>
<keyword evidence="1" id="KW-0732">Signal</keyword>
<gene>
    <name evidence="2" type="ORF">BD626DRAFT_494931</name>
</gene>
<feature type="signal peptide" evidence="1">
    <location>
        <begin position="1"/>
        <end position="20"/>
    </location>
</feature>
<name>A0A550CG33_9AGAR</name>
<evidence type="ECO:0000256" key="1">
    <source>
        <dbReference type="SAM" id="SignalP"/>
    </source>
</evidence>
<reference evidence="2 3" key="1">
    <citation type="journal article" date="2019" name="New Phytol.">
        <title>Comparative genomics reveals unique wood-decay strategies and fruiting body development in the Schizophyllaceae.</title>
        <authorList>
            <person name="Almasi E."/>
            <person name="Sahu N."/>
            <person name="Krizsan K."/>
            <person name="Balint B."/>
            <person name="Kovacs G.M."/>
            <person name="Kiss B."/>
            <person name="Cseklye J."/>
            <person name="Drula E."/>
            <person name="Henrissat B."/>
            <person name="Nagy I."/>
            <person name="Chovatia M."/>
            <person name="Adam C."/>
            <person name="LaButti K."/>
            <person name="Lipzen A."/>
            <person name="Riley R."/>
            <person name="Grigoriev I.V."/>
            <person name="Nagy L.G."/>
        </authorList>
    </citation>
    <scope>NUCLEOTIDE SEQUENCE [LARGE SCALE GENOMIC DNA]</scope>
    <source>
        <strain evidence="2 3">NL-1724</strain>
    </source>
</reference>
<dbReference type="OrthoDB" id="3255642at2759"/>
<dbReference type="Proteomes" id="UP000320762">
    <property type="component" value="Unassembled WGS sequence"/>
</dbReference>